<keyword evidence="2" id="KW-1185">Reference proteome</keyword>
<dbReference type="RefSeq" id="WP_169434933.1">
    <property type="nucleotide sequence ID" value="NZ_CP051685.1"/>
</dbReference>
<accession>A0A7Z2VV21</accession>
<dbReference type="EMBL" id="CP051685">
    <property type="protein sequence ID" value="QJD99985.1"/>
    <property type="molecule type" value="Genomic_DNA"/>
</dbReference>
<reference evidence="1 2" key="1">
    <citation type="submission" date="2020-04" db="EMBL/GenBank/DDBJ databases">
        <title>Genome sequencing of novel species.</title>
        <authorList>
            <person name="Heo J."/>
            <person name="Kim S.-J."/>
            <person name="Kim J.-S."/>
            <person name="Hong S.-B."/>
            <person name="Kwon S.-W."/>
        </authorList>
    </citation>
    <scope>NUCLEOTIDE SEQUENCE [LARGE SCALE GENOMIC DNA]</scope>
    <source>
        <strain evidence="1 2">GN2-R2</strain>
    </source>
</reference>
<organism evidence="1 2">
    <name type="scientific">Massilia forsythiae</name>
    <dbReference type="NCBI Taxonomy" id="2728020"/>
    <lineage>
        <taxon>Bacteria</taxon>
        <taxon>Pseudomonadati</taxon>
        <taxon>Pseudomonadota</taxon>
        <taxon>Betaproteobacteria</taxon>
        <taxon>Burkholderiales</taxon>
        <taxon>Oxalobacteraceae</taxon>
        <taxon>Telluria group</taxon>
        <taxon>Massilia</taxon>
    </lineage>
</organism>
<protein>
    <submittedName>
        <fullName evidence="1">Uncharacterized protein</fullName>
    </submittedName>
</protein>
<sequence length="190" mass="20427">MAELWINGNLSTTSTVYALLQALENACIGPAPIRDKKNGQAKVVVFTHPILWICRRLSTAAAAKTWMHAGFSVLDSKSAWRTAHSHRLPMADGASDACERHGSAGMRWITSGRRQAIDPGSQAGAMNASHDNGVAGKSAWLCLPDGRATMGESLASCFSVDEPALACSRRCHGAVLQYFRLARLAARCLY</sequence>
<dbReference type="Proteomes" id="UP000502415">
    <property type="component" value="Chromosome"/>
</dbReference>
<dbReference type="AlphaFoldDB" id="A0A7Z2VV21"/>
<gene>
    <name evidence="1" type="ORF">HH212_08080</name>
</gene>
<evidence type="ECO:0000313" key="1">
    <source>
        <dbReference type="EMBL" id="QJD99985.1"/>
    </source>
</evidence>
<dbReference type="KEGG" id="mfy:HH212_08080"/>
<name>A0A7Z2VV21_9BURK</name>
<proteinExistence type="predicted"/>
<evidence type="ECO:0000313" key="2">
    <source>
        <dbReference type="Proteomes" id="UP000502415"/>
    </source>
</evidence>